<organism evidence="1 2">
    <name type="scientific">Streptomyces nondiastaticus</name>
    <dbReference type="NCBI Taxonomy" id="3154512"/>
    <lineage>
        <taxon>Bacteria</taxon>
        <taxon>Bacillati</taxon>
        <taxon>Actinomycetota</taxon>
        <taxon>Actinomycetes</taxon>
        <taxon>Kitasatosporales</taxon>
        <taxon>Streptomycetaceae</taxon>
        <taxon>Streptomyces</taxon>
    </lineage>
</organism>
<dbReference type="RefSeq" id="WP_388629431.1">
    <property type="nucleotide sequence ID" value="NZ_JBIAUT010000007.1"/>
</dbReference>
<evidence type="ECO:0000313" key="1">
    <source>
        <dbReference type="EMBL" id="MFF4218764.1"/>
    </source>
</evidence>
<dbReference type="InterPro" id="IPR043755">
    <property type="entry name" value="DUF5701"/>
</dbReference>
<evidence type="ECO:0000313" key="2">
    <source>
        <dbReference type="Proteomes" id="UP001602123"/>
    </source>
</evidence>
<protein>
    <submittedName>
        <fullName evidence="1">DUF5701 family protein</fullName>
    </submittedName>
</protein>
<keyword evidence="2" id="KW-1185">Reference proteome</keyword>
<gene>
    <name evidence="1" type="ORF">ACFYZM_21090</name>
</gene>
<accession>A0ABW6U1Q0</accession>
<reference evidence="1 2" key="1">
    <citation type="submission" date="2024-10" db="EMBL/GenBank/DDBJ databases">
        <title>The Natural Products Discovery Center: Release of the First 8490 Sequenced Strains for Exploring Actinobacteria Biosynthetic Diversity.</title>
        <authorList>
            <person name="Kalkreuter E."/>
            <person name="Kautsar S.A."/>
            <person name="Yang D."/>
            <person name="Bader C.D."/>
            <person name="Teijaro C.N."/>
            <person name="Fluegel L."/>
            <person name="Davis C.M."/>
            <person name="Simpson J.R."/>
            <person name="Lauterbach L."/>
            <person name="Steele A.D."/>
            <person name="Gui C."/>
            <person name="Meng S."/>
            <person name="Li G."/>
            <person name="Viehrig K."/>
            <person name="Ye F."/>
            <person name="Su P."/>
            <person name="Kiefer A.F."/>
            <person name="Nichols A."/>
            <person name="Cepeda A.J."/>
            <person name="Yan W."/>
            <person name="Fan B."/>
            <person name="Jiang Y."/>
            <person name="Adhikari A."/>
            <person name="Zheng C.-J."/>
            <person name="Schuster L."/>
            <person name="Cowan T.M."/>
            <person name="Smanski M.J."/>
            <person name="Chevrette M.G."/>
            <person name="De Carvalho L.P.S."/>
            <person name="Shen B."/>
        </authorList>
    </citation>
    <scope>NUCLEOTIDE SEQUENCE [LARGE SCALE GENOMIC DNA]</scope>
    <source>
        <strain evidence="1 2">NPDC001650</strain>
    </source>
</reference>
<proteinExistence type="predicted"/>
<name>A0ABW6U1Q0_9ACTN</name>
<comment type="caution">
    <text evidence="1">The sequence shown here is derived from an EMBL/GenBank/DDBJ whole genome shotgun (WGS) entry which is preliminary data.</text>
</comment>
<sequence length="261" mass="27529">MATNTTMTATTTTTETAFDAGAEFDRQVRTLTGLGYPALAGLAPEEFAALTAPLRARAVAHADAAAAAGGRESCDPEGGRVPFLLVVPRNLVPIEETMPRTVLHGGDRPGFVDRSFEPGALERFVATRETGLPRDQDAEADTAADSVAGVGAVPYLLFDIERGEEFCGAVPHEAMDAVAGRGRTLLTIEEGIALITLFPGILVKNKCFSLGGSRSGDRRVPALWISRKAPKLGWCWQGNPHTWLGMASAGGRSATAVEPQE</sequence>
<dbReference type="EMBL" id="JBIAUT010000007">
    <property type="protein sequence ID" value="MFF4218764.1"/>
    <property type="molecule type" value="Genomic_DNA"/>
</dbReference>
<dbReference type="Pfam" id="PF18959">
    <property type="entry name" value="DUF5701"/>
    <property type="match status" value="1"/>
</dbReference>
<dbReference type="Proteomes" id="UP001602123">
    <property type="component" value="Unassembled WGS sequence"/>
</dbReference>